<organism evidence="1 2">
    <name type="scientific">Helianthus annuus</name>
    <name type="common">Common sunflower</name>
    <dbReference type="NCBI Taxonomy" id="4232"/>
    <lineage>
        <taxon>Eukaryota</taxon>
        <taxon>Viridiplantae</taxon>
        <taxon>Streptophyta</taxon>
        <taxon>Embryophyta</taxon>
        <taxon>Tracheophyta</taxon>
        <taxon>Spermatophyta</taxon>
        <taxon>Magnoliopsida</taxon>
        <taxon>eudicotyledons</taxon>
        <taxon>Gunneridae</taxon>
        <taxon>Pentapetalae</taxon>
        <taxon>asterids</taxon>
        <taxon>campanulids</taxon>
        <taxon>Asterales</taxon>
        <taxon>Asteraceae</taxon>
        <taxon>Asteroideae</taxon>
        <taxon>Heliantheae alliance</taxon>
        <taxon>Heliantheae</taxon>
        <taxon>Helianthus</taxon>
    </lineage>
</organism>
<name>A0A251U193_HELAN</name>
<protein>
    <submittedName>
        <fullName evidence="1">Uncharacterized protein</fullName>
    </submittedName>
</protein>
<dbReference type="InParanoid" id="A0A251U193"/>
<gene>
    <name evidence="1" type="ORF">HannXRQ_Chr08g0208641</name>
</gene>
<dbReference type="EMBL" id="CM007897">
    <property type="protein sequence ID" value="OTG17128.1"/>
    <property type="molecule type" value="Genomic_DNA"/>
</dbReference>
<proteinExistence type="predicted"/>
<dbReference type="AlphaFoldDB" id="A0A251U193"/>
<dbReference type="STRING" id="4232.A0A251U193"/>
<sequence>MSLGAGATQEDDEIIAKLFGAVGKVRETKEKYGSGPTYIYFGDRSVGCWSWSCRFTTGTCTWFSLSNCMCDREVLIVSGSGAASMATQTEKDPGQ</sequence>
<accession>A0A251U193</accession>
<keyword evidence="2" id="KW-1185">Reference proteome</keyword>
<reference evidence="2" key="1">
    <citation type="journal article" date="2017" name="Nature">
        <title>The sunflower genome provides insights into oil metabolism, flowering and Asterid evolution.</title>
        <authorList>
            <person name="Badouin H."/>
            <person name="Gouzy J."/>
            <person name="Grassa C.J."/>
            <person name="Murat F."/>
            <person name="Staton S.E."/>
            <person name="Cottret L."/>
            <person name="Lelandais-Briere C."/>
            <person name="Owens G.L."/>
            <person name="Carrere S."/>
            <person name="Mayjonade B."/>
            <person name="Legrand L."/>
            <person name="Gill N."/>
            <person name="Kane N.C."/>
            <person name="Bowers J.E."/>
            <person name="Hubner S."/>
            <person name="Bellec A."/>
            <person name="Berard A."/>
            <person name="Berges H."/>
            <person name="Blanchet N."/>
            <person name="Boniface M.C."/>
            <person name="Brunel D."/>
            <person name="Catrice O."/>
            <person name="Chaidir N."/>
            <person name="Claudel C."/>
            <person name="Donnadieu C."/>
            <person name="Faraut T."/>
            <person name="Fievet G."/>
            <person name="Helmstetter N."/>
            <person name="King M."/>
            <person name="Knapp S.J."/>
            <person name="Lai Z."/>
            <person name="Le Paslier M.C."/>
            <person name="Lippi Y."/>
            <person name="Lorenzon L."/>
            <person name="Mandel J.R."/>
            <person name="Marage G."/>
            <person name="Marchand G."/>
            <person name="Marquand E."/>
            <person name="Bret-Mestries E."/>
            <person name="Morien E."/>
            <person name="Nambeesan S."/>
            <person name="Nguyen T."/>
            <person name="Pegot-Espagnet P."/>
            <person name="Pouilly N."/>
            <person name="Raftis F."/>
            <person name="Sallet E."/>
            <person name="Schiex T."/>
            <person name="Thomas J."/>
            <person name="Vandecasteele C."/>
            <person name="Vares D."/>
            <person name="Vear F."/>
            <person name="Vautrin S."/>
            <person name="Crespi M."/>
            <person name="Mangin B."/>
            <person name="Burke J.M."/>
            <person name="Salse J."/>
            <person name="Munos S."/>
            <person name="Vincourt P."/>
            <person name="Rieseberg L.H."/>
            <person name="Langlade N.B."/>
        </authorList>
    </citation>
    <scope>NUCLEOTIDE SEQUENCE [LARGE SCALE GENOMIC DNA]</scope>
    <source>
        <strain evidence="2">cv. SF193</strain>
    </source>
</reference>
<dbReference type="Proteomes" id="UP000215914">
    <property type="component" value="Chromosome 8"/>
</dbReference>
<evidence type="ECO:0000313" key="2">
    <source>
        <dbReference type="Proteomes" id="UP000215914"/>
    </source>
</evidence>
<evidence type="ECO:0000313" key="1">
    <source>
        <dbReference type="EMBL" id="OTG17128.1"/>
    </source>
</evidence>